<sequence length="563" mass="61826">MSLWKRIQRIGMKAAKFQFTISLEELTVTFEKDYCPKGIVIVFTRRGRRCTSKAVNLHNSDADEASLIYTWTLPDNLEVITTLYRNENSIAFEDKEWTFQIEDIGVSAEDFKEVPTNATTRRRVLATRNLNLAEFASALPTQNNLKVILRAASKRVSSATLFFTLHGLMLRSGEATDEDMISLASSMSLTYAPSSAYGMMGSSRFGSDSPIPEAANSPTDDFTNITHQLQALERCPDLQEVDEENEKNEFPTGNKNETKGAQNSQAMNIGDLQNSSALQNSQTENQAKVTSQTGQDLLTWCQEVTAGYPTVKIKDLTICFRSGLALCAIIHHFQPEAIGDFEAVRALCPTERVRLAFDAAGRLGVARVFVDPCEVTRGRGGAPDRLSMMTYLHQLRTVLTAAASAKEFAEVSERATASVEVSDTPVDGNDEGHEKEEEKTTDPAEKSKGKKKKQRFNSGSGSASERYEQLLTKARNLLESTKTSDKTDSSVASENADVNAESSAISSEKKESDHSTTGNMKTRKLKISNLKLFSDGMEVHLSPDSSPRKSSSTSASSKPSTPL</sequence>
<feature type="compositionally biased region" description="Polar residues" evidence="1">
    <location>
        <begin position="251"/>
        <end position="261"/>
    </location>
</feature>
<feature type="region of interest" description="Disordered" evidence="1">
    <location>
        <begin position="241"/>
        <end position="261"/>
    </location>
</feature>
<evidence type="ECO:0000259" key="2">
    <source>
        <dbReference type="PROSITE" id="PS50021"/>
    </source>
</evidence>
<dbReference type="SUPFAM" id="SSF47576">
    <property type="entry name" value="Calponin-homology domain, CH-domain"/>
    <property type="match status" value="1"/>
</dbReference>
<dbReference type="Pfam" id="PF00307">
    <property type="entry name" value="CH"/>
    <property type="match status" value="1"/>
</dbReference>
<proteinExistence type="predicted"/>
<name>A0A564Y8X4_HYMDI</name>
<feature type="domain" description="C2 NT-type" evidence="3">
    <location>
        <begin position="7"/>
        <end position="169"/>
    </location>
</feature>
<dbReference type="InterPro" id="IPR050540">
    <property type="entry name" value="F-actin_Monoox_Mical"/>
</dbReference>
<feature type="compositionally biased region" description="Low complexity" evidence="1">
    <location>
        <begin position="542"/>
        <end position="563"/>
    </location>
</feature>
<dbReference type="SMART" id="SM00033">
    <property type="entry name" value="CH"/>
    <property type="match status" value="1"/>
</dbReference>
<evidence type="ECO:0000256" key="1">
    <source>
        <dbReference type="SAM" id="MobiDB-lite"/>
    </source>
</evidence>
<feature type="domain" description="Calponin-homology (CH)" evidence="2">
    <location>
        <begin position="291"/>
        <end position="400"/>
    </location>
</feature>
<dbReference type="InterPro" id="IPR001715">
    <property type="entry name" value="CH_dom"/>
</dbReference>
<evidence type="ECO:0000259" key="3">
    <source>
        <dbReference type="PROSITE" id="PS51840"/>
    </source>
</evidence>
<dbReference type="EMBL" id="CABIJS010000111">
    <property type="protein sequence ID" value="VUZ43722.1"/>
    <property type="molecule type" value="Genomic_DNA"/>
</dbReference>
<dbReference type="PROSITE" id="PS50021">
    <property type="entry name" value="CH"/>
    <property type="match status" value="1"/>
</dbReference>
<feature type="region of interest" description="Disordered" evidence="1">
    <location>
        <begin position="413"/>
        <end position="466"/>
    </location>
</feature>
<dbReference type="PANTHER" id="PTHR23167:SF46">
    <property type="entry name" value="EPS15 HOMOLOGY DOMAIN CONTAINING PROTEIN-BINDING PROTEIN 1, ISOFORM F"/>
    <property type="match status" value="1"/>
</dbReference>
<feature type="compositionally biased region" description="Basic and acidic residues" evidence="1">
    <location>
        <begin position="430"/>
        <end position="447"/>
    </location>
</feature>
<dbReference type="InterPro" id="IPR036872">
    <property type="entry name" value="CH_dom_sf"/>
</dbReference>
<reference evidence="4 5" key="1">
    <citation type="submission" date="2019-07" db="EMBL/GenBank/DDBJ databases">
        <authorList>
            <person name="Jastrzebski P J."/>
            <person name="Paukszto L."/>
            <person name="Jastrzebski P J."/>
        </authorList>
    </citation>
    <scope>NUCLEOTIDE SEQUENCE [LARGE SCALE GENOMIC DNA]</scope>
    <source>
        <strain evidence="4 5">WMS-il1</strain>
    </source>
</reference>
<dbReference type="InterPro" id="IPR019448">
    <property type="entry name" value="NT-C2"/>
</dbReference>
<evidence type="ECO:0000313" key="5">
    <source>
        <dbReference type="Proteomes" id="UP000321570"/>
    </source>
</evidence>
<organism evidence="4 5">
    <name type="scientific">Hymenolepis diminuta</name>
    <name type="common">Rat tapeworm</name>
    <dbReference type="NCBI Taxonomy" id="6216"/>
    <lineage>
        <taxon>Eukaryota</taxon>
        <taxon>Metazoa</taxon>
        <taxon>Spiralia</taxon>
        <taxon>Lophotrochozoa</taxon>
        <taxon>Platyhelminthes</taxon>
        <taxon>Cestoda</taxon>
        <taxon>Eucestoda</taxon>
        <taxon>Cyclophyllidea</taxon>
        <taxon>Hymenolepididae</taxon>
        <taxon>Hymenolepis</taxon>
    </lineage>
</organism>
<gene>
    <name evidence="4" type="ORF">WMSIL1_LOCUS3764</name>
</gene>
<dbReference type="Gene3D" id="1.10.418.10">
    <property type="entry name" value="Calponin-like domain"/>
    <property type="match status" value="1"/>
</dbReference>
<dbReference type="Pfam" id="PF10358">
    <property type="entry name" value="NT-C2"/>
    <property type="match status" value="1"/>
</dbReference>
<keyword evidence="5" id="KW-1185">Reference proteome</keyword>
<dbReference type="Proteomes" id="UP000321570">
    <property type="component" value="Unassembled WGS sequence"/>
</dbReference>
<dbReference type="PROSITE" id="PS51840">
    <property type="entry name" value="C2_NT"/>
    <property type="match status" value="1"/>
</dbReference>
<dbReference type="PANTHER" id="PTHR23167">
    <property type="entry name" value="CALPONIN HOMOLOGY DOMAIN-CONTAINING PROTEIN DDB_G0272472-RELATED"/>
    <property type="match status" value="1"/>
</dbReference>
<protein>
    <recommendedName>
        <fullName evidence="6">Calponin-homology (CH) domain-containing protein</fullName>
    </recommendedName>
</protein>
<dbReference type="AlphaFoldDB" id="A0A564Y8X4"/>
<feature type="region of interest" description="Disordered" evidence="1">
    <location>
        <begin position="478"/>
        <end position="563"/>
    </location>
</feature>
<evidence type="ECO:0008006" key="6">
    <source>
        <dbReference type="Google" id="ProtNLM"/>
    </source>
</evidence>
<accession>A0A564Y8X4</accession>
<evidence type="ECO:0000313" key="4">
    <source>
        <dbReference type="EMBL" id="VUZ43722.1"/>
    </source>
</evidence>